<reference evidence="2 3" key="2">
    <citation type="journal article" date="2013" name="Stand. Genomic Sci.">
        <title>Complete genome sequence of Halorhodospira halophila SL1.</title>
        <authorList>
            <person name="Challacombe J.F."/>
            <person name="Majid S."/>
            <person name="Deole R."/>
            <person name="Brettin T.S."/>
            <person name="Bruce D."/>
            <person name="Delano S.F."/>
            <person name="Detter J.C."/>
            <person name="Gleasner C.D."/>
            <person name="Han C.S."/>
            <person name="Misra M."/>
            <person name="Reitenga K.G."/>
            <person name="Mikhailova N."/>
            <person name="Woyke T."/>
            <person name="Pitluck S."/>
            <person name="Nolan M."/>
            <person name="Land M.L."/>
            <person name="Saunders E."/>
            <person name="Tapia R."/>
            <person name="Lapidus A."/>
            <person name="Ivanova N."/>
            <person name="Hoff W.D."/>
        </authorList>
    </citation>
    <scope>NUCLEOTIDE SEQUENCE [LARGE SCALE GENOMIC DNA]</scope>
    <source>
        <strain evidence="3">DSM 244 / SL1</strain>
    </source>
</reference>
<proteinExistence type="predicted"/>
<dbReference type="PANTHER" id="PTHR13016">
    <property type="entry name" value="AMMECR1 HOMOLOG"/>
    <property type="match status" value="1"/>
</dbReference>
<keyword evidence="3" id="KW-1185">Reference proteome</keyword>
<dbReference type="PANTHER" id="PTHR13016:SF0">
    <property type="entry name" value="AMME SYNDROME CANDIDATE GENE 1 PROTEIN"/>
    <property type="match status" value="1"/>
</dbReference>
<dbReference type="Gene3D" id="3.30.1490.150">
    <property type="entry name" value="Hypothetical protein ph0010, domain 2"/>
    <property type="match status" value="1"/>
</dbReference>
<dbReference type="Gene3D" id="3.30.700.20">
    <property type="entry name" value="Hypothetical protein ph0010, domain 1"/>
    <property type="match status" value="1"/>
</dbReference>
<name>A1WY74_HALHL</name>
<dbReference type="AlphaFoldDB" id="A1WY74"/>
<dbReference type="Pfam" id="PF01871">
    <property type="entry name" value="AMMECR1"/>
    <property type="match status" value="1"/>
</dbReference>
<dbReference type="KEGG" id="hha:Hhal_1872"/>
<dbReference type="SUPFAM" id="SSF143447">
    <property type="entry name" value="AMMECR1-like"/>
    <property type="match status" value="1"/>
</dbReference>
<sequence>MSSTEQEPIGTDLPAEHGALLPRFARQNIAHQHEVGEPLPIASGLPESLTRPGAAFVSLHHDDGLRGCMGTLLPKRPLVNSVMDSALDAAFNDPRFEAVGRDELNALTVKVAVLGPARPLEVSDEQQLLAELVPGEDGLILHDGLRRATFLPAVWEALPEPQDFLIQLKLKAGLPPDHWSENIQFARYRSVTFTDPPRGG</sequence>
<reference evidence="3" key="1">
    <citation type="submission" date="2006-12" db="EMBL/GenBank/DDBJ databases">
        <title>Complete sequence of Halorhodospira halophila SL1.</title>
        <authorList>
            <consortium name="US DOE Joint Genome Institute"/>
            <person name="Copeland A."/>
            <person name="Lucas S."/>
            <person name="Lapidus A."/>
            <person name="Barry K."/>
            <person name="Detter J.C."/>
            <person name="Glavina del Rio T."/>
            <person name="Hammon N."/>
            <person name="Israni S."/>
            <person name="Dalin E."/>
            <person name="Tice H."/>
            <person name="Pitluck S."/>
            <person name="Saunders E."/>
            <person name="Brettin T."/>
            <person name="Bruce D."/>
            <person name="Han C."/>
            <person name="Tapia R."/>
            <person name="Schmutz J."/>
            <person name="Larimer F."/>
            <person name="Land M."/>
            <person name="Hauser L."/>
            <person name="Kyrpides N."/>
            <person name="Mikhailova N."/>
            <person name="Hoff W."/>
            <person name="Richardson P."/>
        </authorList>
    </citation>
    <scope>NUCLEOTIDE SEQUENCE [LARGE SCALE GENOMIC DNA]</scope>
    <source>
        <strain evidence="3">DSM 244 / SL1</strain>
    </source>
</reference>
<dbReference type="InterPro" id="IPR023473">
    <property type="entry name" value="AMMECR1"/>
</dbReference>
<dbReference type="NCBIfam" id="TIGR04335">
    <property type="entry name" value="AmmeMemoSam_A"/>
    <property type="match status" value="1"/>
</dbReference>
<dbReference type="Proteomes" id="UP000000647">
    <property type="component" value="Chromosome"/>
</dbReference>
<dbReference type="EMBL" id="CP000544">
    <property type="protein sequence ID" value="ABM62636.1"/>
    <property type="molecule type" value="Genomic_DNA"/>
</dbReference>
<organism evidence="2 3">
    <name type="scientific">Halorhodospira halophila (strain DSM 244 / SL1)</name>
    <name type="common">Ectothiorhodospira halophila (strain DSM 244 / SL1)</name>
    <dbReference type="NCBI Taxonomy" id="349124"/>
    <lineage>
        <taxon>Bacteria</taxon>
        <taxon>Pseudomonadati</taxon>
        <taxon>Pseudomonadota</taxon>
        <taxon>Gammaproteobacteria</taxon>
        <taxon>Chromatiales</taxon>
        <taxon>Ectothiorhodospiraceae</taxon>
        <taxon>Halorhodospira</taxon>
    </lineage>
</organism>
<dbReference type="InterPro" id="IPR036071">
    <property type="entry name" value="AMMECR1_dom_sf"/>
</dbReference>
<accession>A1WY74</accession>
<dbReference type="HOGENOM" id="CLU_095686_0_0_6"/>
<evidence type="ECO:0000313" key="3">
    <source>
        <dbReference type="Proteomes" id="UP000000647"/>
    </source>
</evidence>
<evidence type="ECO:0000313" key="2">
    <source>
        <dbReference type="EMBL" id="ABM62636.1"/>
    </source>
</evidence>
<dbReference type="InterPro" id="IPR002733">
    <property type="entry name" value="AMMECR1_domain"/>
</dbReference>
<gene>
    <name evidence="2" type="ordered locus">Hhal_1872</name>
</gene>
<dbReference type="OrthoDB" id="9782820at2"/>
<feature type="domain" description="AMMECR1" evidence="1">
    <location>
        <begin position="16"/>
        <end position="200"/>
    </location>
</feature>
<dbReference type="InterPro" id="IPR027485">
    <property type="entry name" value="AMMECR1_N"/>
</dbReference>
<dbReference type="STRING" id="349124.Hhal_1872"/>
<dbReference type="RefSeq" id="WP_011814658.1">
    <property type="nucleotide sequence ID" value="NC_008789.1"/>
</dbReference>
<evidence type="ECO:0000259" key="1">
    <source>
        <dbReference type="PROSITE" id="PS51112"/>
    </source>
</evidence>
<dbReference type="PROSITE" id="PS51112">
    <property type="entry name" value="AMMECR1"/>
    <property type="match status" value="1"/>
</dbReference>
<dbReference type="InterPro" id="IPR027623">
    <property type="entry name" value="AmmeMemoSam_A"/>
</dbReference>
<protein>
    <submittedName>
        <fullName evidence="2">AMMECR1 domain protein</fullName>
    </submittedName>
</protein>
<dbReference type="eggNOG" id="COG2078">
    <property type="taxonomic scope" value="Bacteria"/>
</dbReference>
<dbReference type="NCBIfam" id="TIGR00296">
    <property type="entry name" value="TIGR00296 family protein"/>
    <property type="match status" value="1"/>
</dbReference>